<feature type="transmembrane region" description="Helical" evidence="1">
    <location>
        <begin position="36"/>
        <end position="55"/>
    </location>
</feature>
<sequence length="149" mass="16005">MLPSTTRDPRDPGVLRVERELVRLEALAARKRFRIAILRALRGFVGAGGALATMLKLKIAGSVVLKIGLAVIVGLGFAWPLYAFAAVILGFAILSILDSSSGSAPSCDCPGDCERKESRRARLDRLIEQRKTWLVANAVAQPPNVGVAR</sequence>
<dbReference type="EMBL" id="BJZT01000022">
    <property type="protein sequence ID" value="GEO99757.1"/>
    <property type="molecule type" value="Genomic_DNA"/>
</dbReference>
<protein>
    <submittedName>
        <fullName evidence="2">Uncharacterized protein</fullName>
    </submittedName>
</protein>
<proteinExistence type="predicted"/>
<reference evidence="2 3" key="1">
    <citation type="submission" date="2019-07" db="EMBL/GenBank/DDBJ databases">
        <title>Whole genome shotgun sequence of Methylobacterium haplocladii NBRC 107714.</title>
        <authorList>
            <person name="Hosoyama A."/>
            <person name="Uohara A."/>
            <person name="Ohji S."/>
            <person name="Ichikawa N."/>
        </authorList>
    </citation>
    <scope>NUCLEOTIDE SEQUENCE [LARGE SCALE GENOMIC DNA]</scope>
    <source>
        <strain evidence="2 3">NBRC 107714</strain>
    </source>
</reference>
<name>A0A512IPY0_9HYPH</name>
<keyword evidence="1" id="KW-0472">Membrane</keyword>
<keyword evidence="1" id="KW-0812">Transmembrane</keyword>
<evidence type="ECO:0000256" key="1">
    <source>
        <dbReference type="SAM" id="Phobius"/>
    </source>
</evidence>
<dbReference type="Proteomes" id="UP000321258">
    <property type="component" value="Unassembled WGS sequence"/>
</dbReference>
<dbReference type="RefSeq" id="WP_147078642.1">
    <property type="nucleotide sequence ID" value="NZ_BJZT01000022.1"/>
</dbReference>
<evidence type="ECO:0000313" key="3">
    <source>
        <dbReference type="Proteomes" id="UP000321258"/>
    </source>
</evidence>
<dbReference type="OrthoDB" id="8006216at2"/>
<keyword evidence="1" id="KW-1133">Transmembrane helix</keyword>
<dbReference type="AlphaFoldDB" id="A0A512IPY0"/>
<organism evidence="2 3">
    <name type="scientific">Methylobacterium haplocladii</name>
    <dbReference type="NCBI Taxonomy" id="1176176"/>
    <lineage>
        <taxon>Bacteria</taxon>
        <taxon>Pseudomonadati</taxon>
        <taxon>Pseudomonadota</taxon>
        <taxon>Alphaproteobacteria</taxon>
        <taxon>Hyphomicrobiales</taxon>
        <taxon>Methylobacteriaceae</taxon>
        <taxon>Methylobacterium</taxon>
    </lineage>
</organism>
<comment type="caution">
    <text evidence="2">The sequence shown here is derived from an EMBL/GenBank/DDBJ whole genome shotgun (WGS) entry which is preliminary data.</text>
</comment>
<keyword evidence="3" id="KW-1185">Reference proteome</keyword>
<accession>A0A512IPY0</accession>
<gene>
    <name evidence="2" type="ORF">MHA02_21450</name>
</gene>
<evidence type="ECO:0000313" key="2">
    <source>
        <dbReference type="EMBL" id="GEO99757.1"/>
    </source>
</evidence>
<feature type="transmembrane region" description="Helical" evidence="1">
    <location>
        <begin position="67"/>
        <end position="94"/>
    </location>
</feature>